<accession>A0AAV6UYD1</accession>
<reference evidence="1 2" key="1">
    <citation type="journal article" date="2022" name="Nat. Ecol. Evol.">
        <title>A masculinizing supergene underlies an exaggerated male reproductive morph in a spider.</title>
        <authorList>
            <person name="Hendrickx F."/>
            <person name="De Corte Z."/>
            <person name="Sonet G."/>
            <person name="Van Belleghem S.M."/>
            <person name="Kostlbacher S."/>
            <person name="Vangestel C."/>
        </authorList>
    </citation>
    <scope>NUCLEOTIDE SEQUENCE [LARGE SCALE GENOMIC DNA]</scope>
    <source>
        <strain evidence="1">W744_W776</strain>
    </source>
</reference>
<name>A0AAV6UYD1_9ARAC</name>
<sequence length="123" mass="14363">MYNFFFTPNSNIFSLSNSCPKLPLFNKPSSIHPNTIIKEPKTETFHLYPPGWKFHAGLKLFNRGASLKRTTKAEEYFARPFCATFRRGVTAGAPPSDEFALQFHAYLMFSLWWNWKFFPFVLL</sequence>
<gene>
    <name evidence="1" type="ORF">JTE90_003935</name>
</gene>
<dbReference type="AlphaFoldDB" id="A0AAV6UYD1"/>
<comment type="caution">
    <text evidence="1">The sequence shown here is derived from an EMBL/GenBank/DDBJ whole genome shotgun (WGS) entry which is preliminary data.</text>
</comment>
<evidence type="ECO:0000313" key="1">
    <source>
        <dbReference type="EMBL" id="KAG8188679.1"/>
    </source>
</evidence>
<evidence type="ECO:0000313" key="2">
    <source>
        <dbReference type="Proteomes" id="UP000827092"/>
    </source>
</evidence>
<proteinExistence type="predicted"/>
<protein>
    <submittedName>
        <fullName evidence="1">Uncharacterized protein</fullName>
    </submittedName>
</protein>
<keyword evidence="2" id="KW-1185">Reference proteome</keyword>
<organism evidence="1 2">
    <name type="scientific">Oedothorax gibbosus</name>
    <dbReference type="NCBI Taxonomy" id="931172"/>
    <lineage>
        <taxon>Eukaryota</taxon>
        <taxon>Metazoa</taxon>
        <taxon>Ecdysozoa</taxon>
        <taxon>Arthropoda</taxon>
        <taxon>Chelicerata</taxon>
        <taxon>Arachnida</taxon>
        <taxon>Araneae</taxon>
        <taxon>Araneomorphae</taxon>
        <taxon>Entelegynae</taxon>
        <taxon>Araneoidea</taxon>
        <taxon>Linyphiidae</taxon>
        <taxon>Erigoninae</taxon>
        <taxon>Oedothorax</taxon>
    </lineage>
</organism>
<dbReference type="Proteomes" id="UP000827092">
    <property type="component" value="Unassembled WGS sequence"/>
</dbReference>
<dbReference type="EMBL" id="JAFNEN010000233">
    <property type="protein sequence ID" value="KAG8188679.1"/>
    <property type="molecule type" value="Genomic_DNA"/>
</dbReference>